<dbReference type="AlphaFoldDB" id="A0A448Z6Y4"/>
<organism evidence="1 2">
    <name type="scientific">Pseudo-nitzschia multistriata</name>
    <dbReference type="NCBI Taxonomy" id="183589"/>
    <lineage>
        <taxon>Eukaryota</taxon>
        <taxon>Sar</taxon>
        <taxon>Stramenopiles</taxon>
        <taxon>Ochrophyta</taxon>
        <taxon>Bacillariophyta</taxon>
        <taxon>Bacillariophyceae</taxon>
        <taxon>Bacillariophycidae</taxon>
        <taxon>Bacillariales</taxon>
        <taxon>Bacillariaceae</taxon>
        <taxon>Pseudo-nitzschia</taxon>
    </lineage>
</organism>
<keyword evidence="2" id="KW-1185">Reference proteome</keyword>
<evidence type="ECO:0000313" key="1">
    <source>
        <dbReference type="EMBL" id="VEU37794.1"/>
    </source>
</evidence>
<proteinExistence type="predicted"/>
<evidence type="ECO:0000313" key="2">
    <source>
        <dbReference type="Proteomes" id="UP000291116"/>
    </source>
</evidence>
<name>A0A448Z6Y4_9STRA</name>
<sequence>MEFADGDIAKHIWGFFLHFDETAPEGPTAATNSITPLVQTDCKRQKQECCALISPSRSSSSGLDRRLDFRSIRSLRSVNRFFRNTFDEFCGWSRCALAMKREYLYLESRKSFEYNKYSWNLRQQGPSAPGWSSATVTNSNGEGVWTREKRLEAARMVSLAMEQKKAAVLRRNHILWLLDRGPFTIEEKRLTSTQLCTV</sequence>
<accession>A0A448Z6Y4</accession>
<dbReference type="EMBL" id="CAACVS010000141">
    <property type="protein sequence ID" value="VEU37794.1"/>
    <property type="molecule type" value="Genomic_DNA"/>
</dbReference>
<protein>
    <submittedName>
        <fullName evidence="1">Uncharacterized protein</fullName>
    </submittedName>
</protein>
<reference evidence="1 2" key="1">
    <citation type="submission" date="2019-01" db="EMBL/GenBank/DDBJ databases">
        <authorList>
            <person name="Ferrante I. M."/>
        </authorList>
    </citation>
    <scope>NUCLEOTIDE SEQUENCE [LARGE SCALE GENOMIC DNA]</scope>
    <source>
        <strain evidence="1 2">B856</strain>
    </source>
</reference>
<dbReference type="Proteomes" id="UP000291116">
    <property type="component" value="Unassembled WGS sequence"/>
</dbReference>
<gene>
    <name evidence="1" type="ORF">PSNMU_V1.4_AUG-EV-PASAV3_0046020</name>
</gene>